<feature type="compositionally biased region" description="Low complexity" evidence="8">
    <location>
        <begin position="556"/>
        <end position="571"/>
    </location>
</feature>
<dbReference type="InterPro" id="IPR020846">
    <property type="entry name" value="MFS_dom"/>
</dbReference>
<comment type="similarity">
    <text evidence="2">Belongs to the major facilitator superfamily. Sugar transporter (TC 2.A.1.1) family.</text>
</comment>
<dbReference type="GO" id="GO:0005351">
    <property type="term" value="F:carbohydrate:proton symporter activity"/>
    <property type="evidence" value="ECO:0007669"/>
    <property type="project" value="TreeGrafter"/>
</dbReference>
<feature type="transmembrane region" description="Helical" evidence="9">
    <location>
        <begin position="324"/>
        <end position="348"/>
    </location>
</feature>
<feature type="transmembrane region" description="Helical" evidence="9">
    <location>
        <begin position="147"/>
        <end position="165"/>
    </location>
</feature>
<reference evidence="11 12" key="1">
    <citation type="journal article" date="2014" name="Genome Announc.">
        <title>Genome sequence of the basidiomycetous fungus Pseudozyma aphidis DSM70725, an efficient producer of biosurfactant mannosylerythritol lipids.</title>
        <authorList>
            <person name="Lorenz S."/>
            <person name="Guenther M."/>
            <person name="Grumaz C."/>
            <person name="Rupp S."/>
            <person name="Zibek S."/>
            <person name="Sohn K."/>
        </authorList>
    </citation>
    <scope>NUCLEOTIDE SEQUENCE [LARGE SCALE GENOMIC DNA]</scope>
    <source>
        <strain evidence="12">ATCC 32657 / CBS 517.83 / DSM 70725 / JCM 10318 / NBRC 10182 / NRRL Y-7954 / St-0401</strain>
    </source>
</reference>
<feature type="compositionally biased region" description="Acidic residues" evidence="8">
    <location>
        <begin position="663"/>
        <end position="681"/>
    </location>
</feature>
<protein>
    <recommendedName>
        <fullName evidence="10">Major facilitator superfamily (MFS) profile domain-containing protein</fullName>
    </recommendedName>
</protein>
<dbReference type="OrthoDB" id="648285at2759"/>
<comment type="subcellular location">
    <subcellularLocation>
        <location evidence="1">Membrane</location>
        <topology evidence="1">Multi-pass membrane protein</topology>
    </subcellularLocation>
</comment>
<feature type="transmembrane region" description="Helical" evidence="9">
    <location>
        <begin position="210"/>
        <end position="230"/>
    </location>
</feature>
<dbReference type="Gene3D" id="1.20.1250.20">
    <property type="entry name" value="MFS general substrate transporter like domains"/>
    <property type="match status" value="1"/>
</dbReference>
<feature type="compositionally biased region" description="Polar residues" evidence="8">
    <location>
        <begin position="1"/>
        <end position="12"/>
    </location>
</feature>
<dbReference type="PROSITE" id="PS00217">
    <property type="entry name" value="SUGAR_TRANSPORT_2"/>
    <property type="match status" value="1"/>
</dbReference>
<feature type="region of interest" description="Disordered" evidence="8">
    <location>
        <begin position="653"/>
        <end position="690"/>
    </location>
</feature>
<dbReference type="PANTHER" id="PTHR48022:SF73">
    <property type="entry name" value="METABOLITE TRANSPORT PROTEIN YDL199C-RELATED"/>
    <property type="match status" value="1"/>
</dbReference>
<evidence type="ECO:0000256" key="9">
    <source>
        <dbReference type="SAM" id="Phobius"/>
    </source>
</evidence>
<evidence type="ECO:0000313" key="11">
    <source>
        <dbReference type="EMBL" id="ETS63962.1"/>
    </source>
</evidence>
<evidence type="ECO:0000256" key="7">
    <source>
        <dbReference type="ARBA" id="ARBA00049119"/>
    </source>
</evidence>
<dbReference type="InterPro" id="IPR003663">
    <property type="entry name" value="Sugar/inositol_transpt"/>
</dbReference>
<dbReference type="EMBL" id="AWNI01000008">
    <property type="protein sequence ID" value="ETS63962.1"/>
    <property type="molecule type" value="Genomic_DNA"/>
</dbReference>
<dbReference type="Proteomes" id="UP000019462">
    <property type="component" value="Unassembled WGS sequence"/>
</dbReference>
<dbReference type="NCBIfam" id="TIGR00879">
    <property type="entry name" value="SP"/>
    <property type="match status" value="1"/>
</dbReference>
<dbReference type="FunFam" id="1.20.1250.20:FF:000119">
    <property type="entry name" value="MFS monosaccharide transporter, putative"/>
    <property type="match status" value="1"/>
</dbReference>
<feature type="compositionally biased region" description="Polar residues" evidence="8">
    <location>
        <begin position="38"/>
        <end position="49"/>
    </location>
</feature>
<dbReference type="HOGENOM" id="CLU_001265_30_3_1"/>
<dbReference type="PROSITE" id="PS50850">
    <property type="entry name" value="MFS"/>
    <property type="match status" value="1"/>
</dbReference>
<keyword evidence="4 9" id="KW-0812">Transmembrane</keyword>
<feature type="region of interest" description="Disordered" evidence="8">
    <location>
        <begin position="1"/>
        <end position="57"/>
    </location>
</feature>
<name>W3VT39_MOEAP</name>
<feature type="transmembrane region" description="Helical" evidence="9">
    <location>
        <begin position="171"/>
        <end position="189"/>
    </location>
</feature>
<feature type="compositionally biased region" description="Acidic residues" evidence="8">
    <location>
        <begin position="527"/>
        <end position="542"/>
    </location>
</feature>
<evidence type="ECO:0000256" key="4">
    <source>
        <dbReference type="ARBA" id="ARBA00022692"/>
    </source>
</evidence>
<feature type="transmembrane region" description="Helical" evidence="9">
    <location>
        <begin position="422"/>
        <end position="442"/>
    </location>
</feature>
<feature type="transmembrane region" description="Helical" evidence="9">
    <location>
        <begin position="483"/>
        <end position="502"/>
    </location>
</feature>
<evidence type="ECO:0000256" key="8">
    <source>
        <dbReference type="SAM" id="MobiDB-lite"/>
    </source>
</evidence>
<evidence type="ECO:0000256" key="3">
    <source>
        <dbReference type="ARBA" id="ARBA00022448"/>
    </source>
</evidence>
<dbReference type="InterPro" id="IPR036259">
    <property type="entry name" value="MFS_trans_sf"/>
</dbReference>
<dbReference type="PRINTS" id="PR00171">
    <property type="entry name" value="SUGRTRNSPORT"/>
</dbReference>
<sequence length="690" mass="75107">MSANPSRASTRPSGEVERLSYDNGSATPRDSAHRRQRSNTSSSLRSNGTVRAPSVNMDHDTSPLAKIGIKGDGLMLFVTCFASLGVFLFGYDQGVMSGIITGPYFKAYFSHPSAYEIGTLVASLELGALVTSLACGRLADIFGRKNTLFWGAVIFSAGGAIQTFTSGYDTMLIGRVVSGLGVGVLSMIVPTYQSEISPAENRGKLACIEFTGNIIGYASSVWVDYFASFIDSDLSWRLPLSLQVIIGTTLAFGSVLLPESPRWLLDKDMDEEGMRVLADLHGAGDPNEPRAKLEFREIKENVLYLRKQGDNSYRRMLTQYRFRTLIGMSSQMFAQLVGINSVCYYLPMILESAGWIGRDALLMTGVNGIIYTLATVPTWFLVDLWGRRAILLSGAIGCAAALCSCGYFLYLDRDYTPQAVVASIIVYNAVFGYSWGPIPWLFPPEIMPLAFRAKGASLATATNWSFNWLVGELTPILMERIGWRLYILLAGFALLAFVTVYFCYPETSGVPLEEIGALFGDEINVPQDEDDENSDEDDEEESSGARRRSADGSDGDGYSRPIRRSISSHPRLQSEEERAARAAAARVAAEERRAAQSFFGLGAGSGPLRWLGRLLGGGKSEAPPDRRLNDAGSAGIETEALLMNELRLARRSPVQPARAGSGVEDDQDVFALGSEDEDDIGWEQGGMKGP</sequence>
<accession>W3VT39</accession>
<keyword evidence="12" id="KW-1185">Reference proteome</keyword>
<keyword evidence="6 9" id="KW-0472">Membrane</keyword>
<evidence type="ECO:0000256" key="5">
    <source>
        <dbReference type="ARBA" id="ARBA00022989"/>
    </source>
</evidence>
<evidence type="ECO:0000256" key="2">
    <source>
        <dbReference type="ARBA" id="ARBA00010992"/>
    </source>
</evidence>
<evidence type="ECO:0000259" key="10">
    <source>
        <dbReference type="PROSITE" id="PS50850"/>
    </source>
</evidence>
<feature type="transmembrane region" description="Helical" evidence="9">
    <location>
        <begin position="389"/>
        <end position="410"/>
    </location>
</feature>
<comment type="catalytic activity">
    <reaction evidence="7">
        <text>myo-inositol(out) + H(+)(out) = myo-inositol(in) + H(+)(in)</text>
        <dbReference type="Rhea" id="RHEA:60364"/>
        <dbReference type="ChEBI" id="CHEBI:15378"/>
        <dbReference type="ChEBI" id="CHEBI:17268"/>
    </reaction>
</comment>
<feature type="domain" description="Major facilitator superfamily (MFS) profile" evidence="10">
    <location>
        <begin position="78"/>
        <end position="508"/>
    </location>
</feature>
<dbReference type="SUPFAM" id="SSF103473">
    <property type="entry name" value="MFS general substrate transporter"/>
    <property type="match status" value="1"/>
</dbReference>
<evidence type="ECO:0000256" key="6">
    <source>
        <dbReference type="ARBA" id="ARBA00023136"/>
    </source>
</evidence>
<evidence type="ECO:0000256" key="1">
    <source>
        <dbReference type="ARBA" id="ARBA00004141"/>
    </source>
</evidence>
<dbReference type="InterPro" id="IPR005829">
    <property type="entry name" value="Sugar_transporter_CS"/>
</dbReference>
<feature type="transmembrane region" description="Helical" evidence="9">
    <location>
        <begin position="114"/>
        <end position="135"/>
    </location>
</feature>
<dbReference type="AlphaFoldDB" id="W3VT39"/>
<feature type="transmembrane region" description="Helical" evidence="9">
    <location>
        <begin position="360"/>
        <end position="382"/>
    </location>
</feature>
<keyword evidence="5 9" id="KW-1133">Transmembrane helix</keyword>
<organism evidence="11 12">
    <name type="scientific">Moesziomyces aphidis</name>
    <name type="common">Pseudozyma aphidis</name>
    <dbReference type="NCBI Taxonomy" id="84754"/>
    <lineage>
        <taxon>Eukaryota</taxon>
        <taxon>Fungi</taxon>
        <taxon>Dikarya</taxon>
        <taxon>Basidiomycota</taxon>
        <taxon>Ustilaginomycotina</taxon>
        <taxon>Ustilaginomycetes</taxon>
        <taxon>Ustilaginales</taxon>
        <taxon>Ustilaginaceae</taxon>
        <taxon>Moesziomyces</taxon>
    </lineage>
</organism>
<feature type="transmembrane region" description="Helical" evidence="9">
    <location>
        <begin position="74"/>
        <end position="94"/>
    </location>
</feature>
<proteinExistence type="inferred from homology"/>
<comment type="caution">
    <text evidence="11">The sequence shown here is derived from an EMBL/GenBank/DDBJ whole genome shotgun (WGS) entry which is preliminary data.</text>
</comment>
<evidence type="ECO:0000313" key="12">
    <source>
        <dbReference type="Proteomes" id="UP000019462"/>
    </source>
</evidence>
<gene>
    <name evidence="11" type="ORF">PaG_02295</name>
</gene>
<dbReference type="InterPro" id="IPR005828">
    <property type="entry name" value="MFS_sugar_transport-like"/>
</dbReference>
<keyword evidence="3" id="KW-0813">Transport</keyword>
<dbReference type="GO" id="GO:0016020">
    <property type="term" value="C:membrane"/>
    <property type="evidence" value="ECO:0007669"/>
    <property type="project" value="UniProtKB-SubCell"/>
</dbReference>
<dbReference type="Pfam" id="PF00083">
    <property type="entry name" value="Sugar_tr"/>
    <property type="match status" value="1"/>
</dbReference>
<feature type="region of interest" description="Disordered" evidence="8">
    <location>
        <begin position="524"/>
        <end position="579"/>
    </location>
</feature>
<dbReference type="InterPro" id="IPR050360">
    <property type="entry name" value="MFS_Sugar_Transporters"/>
</dbReference>
<dbReference type="PANTHER" id="PTHR48022">
    <property type="entry name" value="PLASTIDIC GLUCOSE TRANSPORTER 4"/>
    <property type="match status" value="1"/>
</dbReference>
<feature type="transmembrane region" description="Helical" evidence="9">
    <location>
        <begin position="236"/>
        <end position="257"/>
    </location>
</feature>